<proteinExistence type="predicted"/>
<protein>
    <submittedName>
        <fullName evidence="2">Uncharacterized protein</fullName>
    </submittedName>
</protein>
<evidence type="ECO:0000313" key="2">
    <source>
        <dbReference type="EMBL" id="AXI75650.1"/>
    </source>
</evidence>
<feature type="compositionally biased region" description="Pro residues" evidence="1">
    <location>
        <begin position="1"/>
        <end position="13"/>
    </location>
</feature>
<gene>
    <name evidence="2" type="ORF">DTW94_04765</name>
</gene>
<evidence type="ECO:0000256" key="1">
    <source>
        <dbReference type="SAM" id="MobiDB-lite"/>
    </source>
</evidence>
<evidence type="ECO:0000313" key="3">
    <source>
        <dbReference type="Proteomes" id="UP000253779"/>
    </source>
</evidence>
<organism evidence="2 3">
    <name type="scientific">Streptomyces cavourensis</name>
    <dbReference type="NCBI Taxonomy" id="67258"/>
    <lineage>
        <taxon>Bacteria</taxon>
        <taxon>Bacillati</taxon>
        <taxon>Actinomycetota</taxon>
        <taxon>Actinomycetes</taxon>
        <taxon>Kitasatosporales</taxon>
        <taxon>Streptomycetaceae</taxon>
        <taxon>Streptomyces</taxon>
    </lineage>
</organism>
<feature type="compositionally biased region" description="Pro residues" evidence="1">
    <location>
        <begin position="31"/>
        <end position="40"/>
    </location>
</feature>
<feature type="region of interest" description="Disordered" evidence="1">
    <location>
        <begin position="1"/>
        <end position="47"/>
    </location>
</feature>
<sequence length="317" mass="33223">MGPYPTHPGPPPAFTTRRRPVGAVDLNPAPGAAPQPPPPGAYRVPARYGYPETPVETTTRLRPVPSGRQRWRAASAAACVVLGLGLIGGAATGAWLTGDSSAEPTRTPYATGRTVWHSVPVDTLFPRTLKGTGAGPGGTNRTWIRLSVAPDSDCSQGLDPLLRTTLRSVGCERMVRATYTDVTRSSVTTVGVVVTEADEAGMQALSTRFTEQKLAGRKDLMPRTYAPEGTLAAGFGDRQRASWTVRPLTEIPAVVFAVSGFADARTVPEPQPADAATGAGADTDIAQAGLGHEAKGIADRVERGLRKTVTDLVEPPA</sequence>
<dbReference type="EMBL" id="CP030930">
    <property type="protein sequence ID" value="AXI75650.1"/>
    <property type="molecule type" value="Genomic_DNA"/>
</dbReference>
<dbReference type="KEGG" id="scav:CVT27_04610"/>
<name>A0AAD0VI79_9ACTN</name>
<reference evidence="2 3" key="1">
    <citation type="submission" date="2018-07" db="EMBL/GenBank/DDBJ databases">
        <title>Complete genome sequence of soil actinomycete Streptomyces cavourensis tj430.</title>
        <authorList>
            <person name="Wang P."/>
            <person name="Huang Y."/>
        </authorList>
    </citation>
    <scope>NUCLEOTIDE SEQUENCE [LARGE SCALE GENOMIC DNA]</scope>
    <source>
        <strain evidence="2 3">TJ430</strain>
    </source>
</reference>
<dbReference type="RefSeq" id="WP_114933999.1">
    <property type="nucleotide sequence ID" value="NZ_CP024957.1"/>
</dbReference>
<dbReference type="AlphaFoldDB" id="A0AAD0VI79"/>
<accession>A0AAD0VI79</accession>
<dbReference type="Proteomes" id="UP000253779">
    <property type="component" value="Chromosome"/>
</dbReference>